<name>A0AAX6GV89_IRIPA</name>
<evidence type="ECO:0000313" key="2">
    <source>
        <dbReference type="Proteomes" id="UP001140949"/>
    </source>
</evidence>
<sequence>MQYYSRATKPRQVSGKPHGACDCIGYYSFHFILLSGDCILDIYYCTFILFGRICLRLILY</sequence>
<comment type="caution">
    <text evidence="1">The sequence shown here is derived from an EMBL/GenBank/DDBJ whole genome shotgun (WGS) entry which is preliminary data.</text>
</comment>
<proteinExistence type="predicted"/>
<dbReference type="EMBL" id="JANAVB010016195">
    <property type="protein sequence ID" value="KAJ6832231.1"/>
    <property type="molecule type" value="Genomic_DNA"/>
</dbReference>
<dbReference type="Proteomes" id="UP001140949">
    <property type="component" value="Unassembled WGS sequence"/>
</dbReference>
<reference evidence="1" key="2">
    <citation type="submission" date="2023-04" db="EMBL/GenBank/DDBJ databases">
        <authorList>
            <person name="Bruccoleri R.E."/>
            <person name="Oakeley E.J."/>
            <person name="Faust A.-M."/>
            <person name="Dessus-Babus S."/>
            <person name="Altorfer M."/>
            <person name="Burckhardt D."/>
            <person name="Oertli M."/>
            <person name="Naumann U."/>
            <person name="Petersen F."/>
            <person name="Wong J."/>
        </authorList>
    </citation>
    <scope>NUCLEOTIDE SEQUENCE</scope>
    <source>
        <strain evidence="1">GSM-AAB239-AS_SAM_17_03QT</strain>
        <tissue evidence="1">Leaf</tissue>
    </source>
</reference>
<organism evidence="1 2">
    <name type="scientific">Iris pallida</name>
    <name type="common">Sweet iris</name>
    <dbReference type="NCBI Taxonomy" id="29817"/>
    <lineage>
        <taxon>Eukaryota</taxon>
        <taxon>Viridiplantae</taxon>
        <taxon>Streptophyta</taxon>
        <taxon>Embryophyta</taxon>
        <taxon>Tracheophyta</taxon>
        <taxon>Spermatophyta</taxon>
        <taxon>Magnoliopsida</taxon>
        <taxon>Liliopsida</taxon>
        <taxon>Asparagales</taxon>
        <taxon>Iridaceae</taxon>
        <taxon>Iridoideae</taxon>
        <taxon>Irideae</taxon>
        <taxon>Iris</taxon>
    </lineage>
</organism>
<dbReference type="AlphaFoldDB" id="A0AAX6GV89"/>
<protein>
    <submittedName>
        <fullName evidence="1">Uncharacterized protein</fullName>
    </submittedName>
</protein>
<evidence type="ECO:0000313" key="1">
    <source>
        <dbReference type="EMBL" id="KAJ6832231.1"/>
    </source>
</evidence>
<keyword evidence="2" id="KW-1185">Reference proteome</keyword>
<reference evidence="1" key="1">
    <citation type="journal article" date="2023" name="GigaByte">
        <title>Genome assembly of the bearded iris, Iris pallida Lam.</title>
        <authorList>
            <person name="Bruccoleri R.E."/>
            <person name="Oakeley E.J."/>
            <person name="Faust A.M.E."/>
            <person name="Altorfer M."/>
            <person name="Dessus-Babus S."/>
            <person name="Burckhardt D."/>
            <person name="Oertli M."/>
            <person name="Naumann U."/>
            <person name="Petersen F."/>
            <person name="Wong J."/>
        </authorList>
    </citation>
    <scope>NUCLEOTIDE SEQUENCE</scope>
    <source>
        <strain evidence="1">GSM-AAB239-AS_SAM_17_03QT</strain>
    </source>
</reference>
<accession>A0AAX6GV89</accession>
<gene>
    <name evidence="1" type="ORF">M6B38_343685</name>
</gene>